<dbReference type="AlphaFoldDB" id="A0AAJ0C3T7"/>
<dbReference type="Proteomes" id="UP001244011">
    <property type="component" value="Unassembled WGS sequence"/>
</dbReference>
<evidence type="ECO:0008006" key="5">
    <source>
        <dbReference type="Google" id="ProtNLM"/>
    </source>
</evidence>
<protein>
    <recommendedName>
        <fullName evidence="5">Mid2 domain-containing protein</fullName>
    </recommendedName>
</protein>
<feature type="region of interest" description="Disordered" evidence="1">
    <location>
        <begin position="417"/>
        <end position="439"/>
    </location>
</feature>
<feature type="compositionally biased region" description="Low complexity" evidence="1">
    <location>
        <begin position="146"/>
        <end position="173"/>
    </location>
</feature>
<reference evidence="3" key="1">
    <citation type="submission" date="2023-06" db="EMBL/GenBank/DDBJ databases">
        <title>Genome-scale phylogeny and comparative genomics of the fungal order Sordariales.</title>
        <authorList>
            <consortium name="Lawrence Berkeley National Laboratory"/>
            <person name="Hensen N."/>
            <person name="Bonometti L."/>
            <person name="Westerberg I."/>
            <person name="Brannstrom I.O."/>
            <person name="Guillou S."/>
            <person name="Cros-Aarteil S."/>
            <person name="Calhoun S."/>
            <person name="Haridas S."/>
            <person name="Kuo A."/>
            <person name="Mondo S."/>
            <person name="Pangilinan J."/>
            <person name="Riley R."/>
            <person name="Labutti K."/>
            <person name="Andreopoulos B."/>
            <person name="Lipzen A."/>
            <person name="Chen C."/>
            <person name="Yanf M."/>
            <person name="Daum C."/>
            <person name="Ng V."/>
            <person name="Clum A."/>
            <person name="Steindorff A."/>
            <person name="Ohm R."/>
            <person name="Martin F."/>
            <person name="Silar P."/>
            <person name="Natvig D."/>
            <person name="Lalanne C."/>
            <person name="Gautier V."/>
            <person name="Ament-Velasquez S.L."/>
            <person name="Kruys A."/>
            <person name="Hutchinson M.I."/>
            <person name="Powell A.J."/>
            <person name="Barry K."/>
            <person name="Miller A.N."/>
            <person name="Grigoriev I.V."/>
            <person name="Debuchy R."/>
            <person name="Gladieux P."/>
            <person name="Thoren M.H."/>
            <person name="Johannesson H."/>
        </authorList>
    </citation>
    <scope>NUCLEOTIDE SEQUENCE</scope>
    <source>
        <strain evidence="3">8032-3</strain>
    </source>
</reference>
<sequence length="439" mass="45588">MTRKYIPLRAVLFGVLGIAASALTISVNDLLERGGTCPADYSKCPQKTLPSGFCCPAGQQCLALAGNTTLLCCPDDSGCTTIVPISCELSLQDADKYPEATIKTTALHGILGHCGDGTCCPFGYSCSADGSICQLDANQNAKPLQSSLSPTPASTSAASTSTKSEASSSATGNTAGGGQSSGASAGVTPVSPEATDSPKKGTPAAVIAGASVAAVLVVLALAFVAFLFFKRRHRKKEDEMANLKLTRSTSSFGNIISNPIMTENSTWRTDFARKSPEGTRAGSMFSKRSSTTMIGSGNAGYGPSTPSPARTRDNGAQAAVRIPPIRNMARQSSIAYGYGGPGTSPYGNTADNRYDARDHGTAPYPQTPPPQGREPSSMSINVFADPQTVGNTPQNTKSKRFSHMTTFSDMLRSADLGGFSHGEPFVPPSANASPASRRW</sequence>
<feature type="transmembrane region" description="Helical" evidence="2">
    <location>
        <begin position="204"/>
        <end position="229"/>
    </location>
</feature>
<comment type="caution">
    <text evidence="3">The sequence shown here is derived from an EMBL/GenBank/DDBJ whole genome shotgun (WGS) entry which is preliminary data.</text>
</comment>
<feature type="region of interest" description="Disordered" evidence="1">
    <location>
        <begin position="144"/>
        <end position="202"/>
    </location>
</feature>
<keyword evidence="2" id="KW-1133">Transmembrane helix</keyword>
<evidence type="ECO:0000256" key="1">
    <source>
        <dbReference type="SAM" id="MobiDB-lite"/>
    </source>
</evidence>
<dbReference type="RefSeq" id="XP_060285842.1">
    <property type="nucleotide sequence ID" value="XM_060423648.1"/>
</dbReference>
<feature type="region of interest" description="Disordered" evidence="1">
    <location>
        <begin position="289"/>
        <end position="312"/>
    </location>
</feature>
<keyword evidence="2" id="KW-0812">Transmembrane</keyword>
<keyword evidence="4" id="KW-1185">Reference proteome</keyword>
<feature type="region of interest" description="Disordered" evidence="1">
    <location>
        <begin position="339"/>
        <end position="377"/>
    </location>
</feature>
<dbReference type="GeneID" id="85306835"/>
<organism evidence="3 4">
    <name type="scientific">Phialemonium atrogriseum</name>
    <dbReference type="NCBI Taxonomy" id="1093897"/>
    <lineage>
        <taxon>Eukaryota</taxon>
        <taxon>Fungi</taxon>
        <taxon>Dikarya</taxon>
        <taxon>Ascomycota</taxon>
        <taxon>Pezizomycotina</taxon>
        <taxon>Sordariomycetes</taxon>
        <taxon>Sordariomycetidae</taxon>
        <taxon>Cephalothecales</taxon>
        <taxon>Cephalothecaceae</taxon>
        <taxon>Phialemonium</taxon>
    </lineage>
</organism>
<gene>
    <name evidence="3" type="ORF">QBC33DRAFT_328801</name>
</gene>
<feature type="compositionally biased region" description="Polar residues" evidence="1">
    <location>
        <begin position="430"/>
        <end position="439"/>
    </location>
</feature>
<accession>A0AAJ0C3T7</accession>
<dbReference type="EMBL" id="MU839002">
    <property type="protein sequence ID" value="KAK1769629.1"/>
    <property type="molecule type" value="Genomic_DNA"/>
</dbReference>
<proteinExistence type="predicted"/>
<evidence type="ECO:0000313" key="4">
    <source>
        <dbReference type="Proteomes" id="UP001244011"/>
    </source>
</evidence>
<name>A0AAJ0C3T7_9PEZI</name>
<evidence type="ECO:0000313" key="3">
    <source>
        <dbReference type="EMBL" id="KAK1769629.1"/>
    </source>
</evidence>
<keyword evidence="2" id="KW-0472">Membrane</keyword>
<evidence type="ECO:0000256" key="2">
    <source>
        <dbReference type="SAM" id="Phobius"/>
    </source>
</evidence>